<proteinExistence type="predicted"/>
<reference evidence="3" key="1">
    <citation type="submission" date="2017-09" db="EMBL/GenBank/DDBJ databases">
        <title>Depth-based differentiation of microbial function through sediment-hosted aquifers and enrichment of novel symbionts in the deep terrestrial subsurface.</title>
        <authorList>
            <person name="Probst A.J."/>
            <person name="Ladd B."/>
            <person name="Jarett J.K."/>
            <person name="Geller-Mcgrath D.E."/>
            <person name="Sieber C.M.K."/>
            <person name="Emerson J.B."/>
            <person name="Anantharaman K."/>
            <person name="Thomas B.C."/>
            <person name="Malmstrom R."/>
            <person name="Stieglmeier M."/>
            <person name="Klingl A."/>
            <person name="Woyke T."/>
            <person name="Ryan C.M."/>
            <person name="Banfield J.F."/>
        </authorList>
    </citation>
    <scope>NUCLEOTIDE SEQUENCE [LARGE SCALE GENOMIC DNA]</scope>
</reference>
<dbReference type="Gene3D" id="3.30.70.1290">
    <property type="entry name" value="Transposase IS200-like"/>
    <property type="match status" value="1"/>
</dbReference>
<dbReference type="InterPro" id="IPR052715">
    <property type="entry name" value="RAYT_transposase"/>
</dbReference>
<protein>
    <recommendedName>
        <fullName evidence="1">Transposase IS200-like domain-containing protein</fullName>
    </recommendedName>
</protein>
<dbReference type="Proteomes" id="UP000229916">
    <property type="component" value="Unassembled WGS sequence"/>
</dbReference>
<gene>
    <name evidence="2" type="ORF">COS81_02325</name>
</gene>
<dbReference type="Pfam" id="PF01797">
    <property type="entry name" value="Y1_Tnp"/>
    <property type="match status" value="1"/>
</dbReference>
<evidence type="ECO:0000313" key="2">
    <source>
        <dbReference type="EMBL" id="PIU68868.1"/>
    </source>
</evidence>
<dbReference type="SUPFAM" id="SSF143422">
    <property type="entry name" value="Transposase IS200-like"/>
    <property type="match status" value="1"/>
</dbReference>
<dbReference type="SMART" id="SM01321">
    <property type="entry name" value="Y1_Tnp"/>
    <property type="match status" value="1"/>
</dbReference>
<dbReference type="PANTHER" id="PTHR36966">
    <property type="entry name" value="REP-ASSOCIATED TYROSINE TRANSPOSASE"/>
    <property type="match status" value="1"/>
</dbReference>
<dbReference type="GO" id="GO:0043565">
    <property type="term" value="F:sequence-specific DNA binding"/>
    <property type="evidence" value="ECO:0007669"/>
    <property type="project" value="TreeGrafter"/>
</dbReference>
<dbReference type="GO" id="GO:0006313">
    <property type="term" value="P:DNA transposition"/>
    <property type="evidence" value="ECO:0007669"/>
    <property type="project" value="InterPro"/>
</dbReference>
<dbReference type="AlphaFoldDB" id="A0A2M7ANA2"/>
<dbReference type="GO" id="GO:0004803">
    <property type="term" value="F:transposase activity"/>
    <property type="evidence" value="ECO:0007669"/>
    <property type="project" value="InterPro"/>
</dbReference>
<dbReference type="InterPro" id="IPR036515">
    <property type="entry name" value="Transposase_17_sf"/>
</dbReference>
<name>A0A2M7ANA2_UNCKA</name>
<feature type="domain" description="Transposase IS200-like" evidence="1">
    <location>
        <begin position="16"/>
        <end position="129"/>
    </location>
</feature>
<accession>A0A2M7ANA2</accession>
<comment type="caution">
    <text evidence="2">The sequence shown here is derived from an EMBL/GenBank/DDBJ whole genome shotgun (WGS) entry which is preliminary data.</text>
</comment>
<evidence type="ECO:0000313" key="3">
    <source>
        <dbReference type="Proteomes" id="UP000229916"/>
    </source>
</evidence>
<evidence type="ECO:0000259" key="1">
    <source>
        <dbReference type="SMART" id="SM01321"/>
    </source>
</evidence>
<dbReference type="PANTHER" id="PTHR36966:SF1">
    <property type="entry name" value="REP-ASSOCIATED TYROSINE TRANSPOSASE"/>
    <property type="match status" value="1"/>
</dbReference>
<dbReference type="NCBIfam" id="NF047646">
    <property type="entry name" value="REP_Tyr_transpos"/>
    <property type="match status" value="1"/>
</dbReference>
<sequence>MKLQRKRNRLEHFNYKGNYRYFLTICIQKGKEYFKRQEAVNLVLEYLKTSAAVFKGQVLAYCFMPDHLHQLILGNEGFSLLKFVKDFKQKSGYHFRRVFKETLWQKSYYDHVLRQDEDLIRVMRYIFENPVRKGLVCDFRDYPYLGSLVFDRKDLDELEHLEI</sequence>
<organism evidence="2 3">
    <name type="scientific">candidate division WWE3 bacterium CG06_land_8_20_14_3_00_42_16</name>
    <dbReference type="NCBI Taxonomy" id="1975083"/>
    <lineage>
        <taxon>Bacteria</taxon>
        <taxon>Katanobacteria</taxon>
    </lineage>
</organism>
<dbReference type="InterPro" id="IPR002686">
    <property type="entry name" value="Transposase_17"/>
</dbReference>
<dbReference type="EMBL" id="PEWD01000048">
    <property type="protein sequence ID" value="PIU68868.1"/>
    <property type="molecule type" value="Genomic_DNA"/>
</dbReference>